<evidence type="ECO:0000313" key="3">
    <source>
        <dbReference type="Proteomes" id="UP001153069"/>
    </source>
</evidence>
<feature type="region of interest" description="Disordered" evidence="1">
    <location>
        <begin position="304"/>
        <end position="361"/>
    </location>
</feature>
<accession>A0A9N8E310</accession>
<proteinExistence type="predicted"/>
<feature type="compositionally biased region" description="Low complexity" evidence="1">
    <location>
        <begin position="129"/>
        <end position="144"/>
    </location>
</feature>
<gene>
    <name evidence="2" type="ORF">SEMRO_598_G173040.1</name>
</gene>
<comment type="caution">
    <text evidence="2">The sequence shown here is derived from an EMBL/GenBank/DDBJ whole genome shotgun (WGS) entry which is preliminary data.</text>
</comment>
<feature type="compositionally biased region" description="Low complexity" evidence="1">
    <location>
        <begin position="63"/>
        <end position="78"/>
    </location>
</feature>
<evidence type="ECO:0000256" key="1">
    <source>
        <dbReference type="SAM" id="MobiDB-lite"/>
    </source>
</evidence>
<dbReference type="EMBL" id="CAICTM010000597">
    <property type="protein sequence ID" value="CAB9513543.1"/>
    <property type="molecule type" value="Genomic_DNA"/>
</dbReference>
<sequence length="361" mass="40881">MKERAASPQRPTPVGDPFKTPPPSPPRRQPALLDTPPPSLSRSISAPPDQPYFPHNRDRSPRRNNPSTRSRTPSPASDSECDRHGALLRGWTTDDSGALHRQDAARFPTRTGSLKQSSPKKGPSKSKLLRSFSGGSNQSSSKTSATDMERNSYHPRSMSSLFHVNFKKSPELTQIEEFERIDASLKNELWYFAKELKYLMASEVERNRKYEEGELSEQENAKSAADEEELCCWRGLEHVWEGDDRSNRIRQTVAGIVHWYRDAKEMGYNDPDELRIVSKARTKNDRTKAQKKASADALYMKKLHKHEQHAANPSSSHSHHHSTSSGLSPKRMARRISKTFAPLPKLHWSPKPNKKTTSLTV</sequence>
<reference evidence="2" key="1">
    <citation type="submission" date="2020-06" db="EMBL/GenBank/DDBJ databases">
        <authorList>
            <consortium name="Plant Systems Biology data submission"/>
        </authorList>
    </citation>
    <scope>NUCLEOTIDE SEQUENCE</scope>
    <source>
        <strain evidence="2">D6</strain>
    </source>
</reference>
<feature type="compositionally biased region" description="Low complexity" evidence="1">
    <location>
        <begin position="112"/>
        <end position="121"/>
    </location>
</feature>
<protein>
    <submittedName>
        <fullName evidence="2">Uncharacterized protein</fullName>
    </submittedName>
</protein>
<keyword evidence="3" id="KW-1185">Reference proteome</keyword>
<dbReference type="AlphaFoldDB" id="A0A9N8E310"/>
<feature type="compositionally biased region" description="Pro residues" evidence="1">
    <location>
        <begin position="19"/>
        <end position="28"/>
    </location>
</feature>
<evidence type="ECO:0000313" key="2">
    <source>
        <dbReference type="EMBL" id="CAB9513543.1"/>
    </source>
</evidence>
<dbReference type="Proteomes" id="UP001153069">
    <property type="component" value="Unassembled WGS sequence"/>
</dbReference>
<organism evidence="2 3">
    <name type="scientific">Seminavis robusta</name>
    <dbReference type="NCBI Taxonomy" id="568900"/>
    <lineage>
        <taxon>Eukaryota</taxon>
        <taxon>Sar</taxon>
        <taxon>Stramenopiles</taxon>
        <taxon>Ochrophyta</taxon>
        <taxon>Bacillariophyta</taxon>
        <taxon>Bacillariophyceae</taxon>
        <taxon>Bacillariophycidae</taxon>
        <taxon>Naviculales</taxon>
        <taxon>Naviculaceae</taxon>
        <taxon>Seminavis</taxon>
    </lineage>
</organism>
<feature type="region of interest" description="Disordered" evidence="1">
    <location>
        <begin position="1"/>
        <end position="154"/>
    </location>
</feature>
<name>A0A9N8E310_9STRA</name>